<keyword evidence="8" id="KW-1185">Reference proteome</keyword>
<evidence type="ECO:0000256" key="2">
    <source>
        <dbReference type="ARBA" id="ARBA00022692"/>
    </source>
</evidence>
<dbReference type="Proteomes" id="UP000516148">
    <property type="component" value="Chromosome"/>
</dbReference>
<dbReference type="InterPro" id="IPR052165">
    <property type="entry name" value="Membrane_assoc_protease"/>
</dbReference>
<dbReference type="PANTHER" id="PTHR33507:SF3">
    <property type="entry name" value="INNER MEMBRANE PROTEIN YBBJ"/>
    <property type="match status" value="1"/>
</dbReference>
<dbReference type="KEGG" id="spap:H3Z74_08880"/>
<dbReference type="InterPro" id="IPR002810">
    <property type="entry name" value="NfeD-like_C"/>
</dbReference>
<evidence type="ECO:0000259" key="6">
    <source>
        <dbReference type="Pfam" id="PF01957"/>
    </source>
</evidence>
<evidence type="ECO:0000256" key="1">
    <source>
        <dbReference type="ARBA" id="ARBA00004141"/>
    </source>
</evidence>
<organism evidence="7 8">
    <name type="scientific">Sphingomonas alpina</name>
    <dbReference type="NCBI Taxonomy" id="653931"/>
    <lineage>
        <taxon>Bacteria</taxon>
        <taxon>Pseudomonadati</taxon>
        <taxon>Pseudomonadota</taxon>
        <taxon>Alphaproteobacteria</taxon>
        <taxon>Sphingomonadales</taxon>
        <taxon>Sphingomonadaceae</taxon>
        <taxon>Sphingomonas</taxon>
    </lineage>
</organism>
<proteinExistence type="predicted"/>
<evidence type="ECO:0000313" key="7">
    <source>
        <dbReference type="EMBL" id="QNQ11939.1"/>
    </source>
</evidence>
<protein>
    <submittedName>
        <fullName evidence="7">NfeD family protein</fullName>
    </submittedName>
</protein>
<keyword evidence="3 5" id="KW-1133">Transmembrane helix</keyword>
<comment type="subcellular location">
    <subcellularLocation>
        <location evidence="1">Membrane</location>
        <topology evidence="1">Multi-pass membrane protein</topology>
    </subcellularLocation>
</comment>
<gene>
    <name evidence="7" type="ORF">H3Z74_08880</name>
</gene>
<name>A0A7H0LQI6_9SPHN</name>
<dbReference type="EMBL" id="CP061038">
    <property type="protein sequence ID" value="QNQ11939.1"/>
    <property type="molecule type" value="Genomic_DNA"/>
</dbReference>
<reference evidence="7 8" key="1">
    <citation type="submission" date="2020-09" db="EMBL/GenBank/DDBJ databases">
        <title>Sphingomonas sp., a new species isolated from pork steak.</title>
        <authorList>
            <person name="Heidler von Heilborn D."/>
        </authorList>
    </citation>
    <scope>NUCLEOTIDE SEQUENCE [LARGE SCALE GENOMIC DNA]</scope>
    <source>
        <strain evidence="8">S8-3T</strain>
    </source>
</reference>
<dbReference type="Gene3D" id="2.40.50.140">
    <property type="entry name" value="Nucleic acid-binding proteins"/>
    <property type="match status" value="1"/>
</dbReference>
<keyword evidence="2 5" id="KW-0812">Transmembrane</keyword>
<evidence type="ECO:0000313" key="8">
    <source>
        <dbReference type="Proteomes" id="UP000516148"/>
    </source>
</evidence>
<feature type="transmembrane region" description="Helical" evidence="5">
    <location>
        <begin position="50"/>
        <end position="70"/>
    </location>
</feature>
<evidence type="ECO:0000256" key="3">
    <source>
        <dbReference type="ARBA" id="ARBA00022989"/>
    </source>
</evidence>
<sequence>MSAGAFWLIAALVLGVTELVLPGVFLVFIAIAAAITGVVMLALPDLPPIVQFASFAIWSGVAVMIGRRWYRDYPVASSDPMLNDRGARLIGEIVTVEQAIESGSGRVRQADGSWPARGPDAPTGARMRVVAIEAGVLVVETIALPAA</sequence>
<dbReference type="AlphaFoldDB" id="A0A7H0LQI6"/>
<dbReference type="GO" id="GO:0005886">
    <property type="term" value="C:plasma membrane"/>
    <property type="evidence" value="ECO:0007669"/>
    <property type="project" value="TreeGrafter"/>
</dbReference>
<dbReference type="PANTHER" id="PTHR33507">
    <property type="entry name" value="INNER MEMBRANE PROTEIN YBBJ"/>
    <property type="match status" value="1"/>
</dbReference>
<keyword evidence="4 5" id="KW-0472">Membrane</keyword>
<evidence type="ECO:0000256" key="4">
    <source>
        <dbReference type="ARBA" id="ARBA00023136"/>
    </source>
</evidence>
<feature type="domain" description="NfeD-like C-terminal" evidence="6">
    <location>
        <begin position="87"/>
        <end position="140"/>
    </location>
</feature>
<accession>A0A7H0LQI6</accession>
<evidence type="ECO:0000256" key="5">
    <source>
        <dbReference type="SAM" id="Phobius"/>
    </source>
</evidence>
<dbReference type="InterPro" id="IPR012340">
    <property type="entry name" value="NA-bd_OB-fold"/>
</dbReference>
<dbReference type="Pfam" id="PF01957">
    <property type="entry name" value="NfeD"/>
    <property type="match status" value="1"/>
</dbReference>